<evidence type="ECO:0000256" key="1">
    <source>
        <dbReference type="ARBA" id="ARBA00007572"/>
    </source>
</evidence>
<dbReference type="PANTHER" id="PTHR45674">
    <property type="entry name" value="DNA LIGASE 1/3 FAMILY MEMBER"/>
    <property type="match status" value="1"/>
</dbReference>
<evidence type="ECO:0000256" key="2">
    <source>
        <dbReference type="ARBA" id="ARBA00022598"/>
    </source>
</evidence>
<comment type="similarity">
    <text evidence="1">Belongs to the ATP-dependent DNA ligase family.</text>
</comment>
<comment type="caution">
    <text evidence="5">The sequence shown here is derived from an EMBL/GenBank/DDBJ whole genome shotgun (WGS) entry which is preliminary data.</text>
</comment>
<evidence type="ECO:0000259" key="4">
    <source>
        <dbReference type="PROSITE" id="PS50160"/>
    </source>
</evidence>
<dbReference type="EMBL" id="JBHSFG010000052">
    <property type="protein sequence ID" value="MFC4468739.1"/>
    <property type="molecule type" value="Genomic_DNA"/>
</dbReference>
<dbReference type="InterPro" id="IPR044117">
    <property type="entry name" value="OBF_LigC-like"/>
</dbReference>
<dbReference type="RefSeq" id="WP_386346768.1">
    <property type="nucleotide sequence ID" value="NZ_JBHSFG010000052.1"/>
</dbReference>
<sequence length="328" mass="36417">MRLPEVMLAAPAEDLPPEGSYAFEAKWDGFRCLIARTEDGSVLMRSRKGTDLMAGFPEIAASARQDLPRSVVLDGELVIWHQDRLAFERLLRRLNRRPAAVAAQAQATPAQFVAFDLLTLDGTDLRPLPYRQRRTRLEAFFTEHQIGPVWTLCPMTLQRSQALDWMREWAPAGIEGIVAKRLDGPYKSRARTWIKVRVRHTTEAVVGAVTGTRTRPGILLLGRYDAQVGRLRFTGRTTVLGEDAARQVGGLLAPAQAGHPWTGWTFCAGWGSTDILDVTLVSPQLVVEVSADIARDTADRWRHPVRLVRARPDLTVTDVPLLTATGDA</sequence>
<dbReference type="InterPro" id="IPR012340">
    <property type="entry name" value="NA-bd_OB-fold"/>
</dbReference>
<dbReference type="InterPro" id="IPR050191">
    <property type="entry name" value="ATP-dep_DNA_ligase"/>
</dbReference>
<dbReference type="InterPro" id="IPR016059">
    <property type="entry name" value="DNA_ligase_ATP-dep_CS"/>
</dbReference>
<organism evidence="5 6">
    <name type="scientific">Streptomyces xiangluensis</name>
    <dbReference type="NCBI Taxonomy" id="2665720"/>
    <lineage>
        <taxon>Bacteria</taxon>
        <taxon>Bacillati</taxon>
        <taxon>Actinomycetota</taxon>
        <taxon>Actinomycetes</taxon>
        <taxon>Kitasatosporales</taxon>
        <taxon>Streptomycetaceae</taxon>
        <taxon>Streptomyces</taxon>
    </lineage>
</organism>
<dbReference type="InterPro" id="IPR044119">
    <property type="entry name" value="Adenylation_LigC-like"/>
</dbReference>
<gene>
    <name evidence="5" type="ORF">ACFPH6_30120</name>
</gene>
<keyword evidence="2 5" id="KW-0436">Ligase</keyword>
<comment type="catalytic activity">
    <reaction evidence="3">
        <text>ATP + (deoxyribonucleotide)n-3'-hydroxyl + 5'-phospho-(deoxyribonucleotide)m = (deoxyribonucleotide)n+m + AMP + diphosphate.</text>
        <dbReference type="EC" id="6.5.1.1"/>
    </reaction>
</comment>
<dbReference type="GO" id="GO:0016874">
    <property type="term" value="F:ligase activity"/>
    <property type="evidence" value="ECO:0007669"/>
    <property type="project" value="UniProtKB-KW"/>
</dbReference>
<dbReference type="CDD" id="cd07970">
    <property type="entry name" value="OBF_DNA_ligase_LigC"/>
    <property type="match status" value="1"/>
</dbReference>
<keyword evidence="6" id="KW-1185">Reference proteome</keyword>
<dbReference type="Pfam" id="PF01068">
    <property type="entry name" value="DNA_ligase_A_M"/>
    <property type="match status" value="1"/>
</dbReference>
<protein>
    <submittedName>
        <fullName evidence="5">ATP-dependent DNA ligase</fullName>
    </submittedName>
</protein>
<dbReference type="CDD" id="cd07905">
    <property type="entry name" value="Adenylation_DNA_ligase_LigC"/>
    <property type="match status" value="1"/>
</dbReference>
<proteinExistence type="inferred from homology"/>
<dbReference type="PROSITE" id="PS50160">
    <property type="entry name" value="DNA_LIGASE_A3"/>
    <property type="match status" value="1"/>
</dbReference>
<dbReference type="Proteomes" id="UP001596012">
    <property type="component" value="Unassembled WGS sequence"/>
</dbReference>
<accession>A0ABV8YU75</accession>
<name>A0ABV8YU75_9ACTN</name>
<dbReference type="PROSITE" id="PS00697">
    <property type="entry name" value="DNA_LIGASE_A1"/>
    <property type="match status" value="1"/>
</dbReference>
<evidence type="ECO:0000256" key="3">
    <source>
        <dbReference type="ARBA" id="ARBA00034003"/>
    </source>
</evidence>
<dbReference type="SUPFAM" id="SSF56091">
    <property type="entry name" value="DNA ligase/mRNA capping enzyme, catalytic domain"/>
    <property type="match status" value="1"/>
</dbReference>
<dbReference type="InterPro" id="IPR012310">
    <property type="entry name" value="DNA_ligase_ATP-dep_cent"/>
</dbReference>
<evidence type="ECO:0000313" key="5">
    <source>
        <dbReference type="EMBL" id="MFC4468739.1"/>
    </source>
</evidence>
<dbReference type="PANTHER" id="PTHR45674:SF4">
    <property type="entry name" value="DNA LIGASE 1"/>
    <property type="match status" value="1"/>
</dbReference>
<dbReference type="Gene3D" id="3.30.470.30">
    <property type="entry name" value="DNA ligase/mRNA capping enzyme"/>
    <property type="match status" value="1"/>
</dbReference>
<feature type="domain" description="ATP-dependent DNA ligase family profile" evidence="4">
    <location>
        <begin position="103"/>
        <end position="230"/>
    </location>
</feature>
<evidence type="ECO:0000313" key="6">
    <source>
        <dbReference type="Proteomes" id="UP001596012"/>
    </source>
</evidence>
<dbReference type="Gene3D" id="2.40.50.140">
    <property type="entry name" value="Nucleic acid-binding proteins"/>
    <property type="match status" value="1"/>
</dbReference>
<reference evidence="6" key="1">
    <citation type="journal article" date="2019" name="Int. J. Syst. Evol. Microbiol.">
        <title>The Global Catalogue of Microorganisms (GCM) 10K type strain sequencing project: providing services to taxonomists for standard genome sequencing and annotation.</title>
        <authorList>
            <consortium name="The Broad Institute Genomics Platform"/>
            <consortium name="The Broad Institute Genome Sequencing Center for Infectious Disease"/>
            <person name="Wu L."/>
            <person name="Ma J."/>
        </authorList>
    </citation>
    <scope>NUCLEOTIDE SEQUENCE [LARGE SCALE GENOMIC DNA]</scope>
    <source>
        <strain evidence="6">DT43</strain>
    </source>
</reference>